<feature type="domain" description="SLH" evidence="3">
    <location>
        <begin position="31"/>
        <end position="89"/>
    </location>
</feature>
<sequence>MKSKGFKKQLSVLAATAALSVSLLAPAAMAAEDYTTYNEPAAAQLTDMQLAVAKGAIDGYPNDTDYHGSQPATRAELVTMISRAAKLKPAGQAAPFSDLAGWQKAAVASAYSAGIVQGNEKGLFEPERAVTRQEMAVMVASALNKGAKPKVNEKVLGYFKDASDIAEWARPYVAYAVLAGLFNPKLDGTFDPNGAVSRDEAAKALKAVLFERIDILTTNDIHGHIEVGYDKKRQQEQGGIETLGGIVDDFRAVNPTATVVVDGGDAWQGTLISNTTNGQSVMDSMAQIRYDAAAIGNHEFDFGRDVLINNIKNAKFPILGANIYDEKTNKRVEWTQPYTIIERDGLKIGIIGFATPVTKTTTKSTNIEGLDFRDPVPLAKELSAELRKQGCDIVMVTSHLPGDQNAKTNEIMGEMVELANGTGKGTLDAIVGGHSHRRVSGIINGIPVIEAQSWLYAVGHIQLYVDRDSKKVVSSNAGLLETYTNLTTADQDVHNIVADYKAKISAKANEVEGVAAEKISTKSFRFAVNGNVDRDGMTPMGATVTDAMRAAEKSDIAFTNQGGLRSDIDAGNMTYSNMFEVLPFGNYDRTGTMTAQQIKAALEVSDQYSKLPALQFSGLKVKWDATRPAGDRYVSITLTDGTPVYVDGKFNTSRTFSVTTNDFMATGQGDGFTVFGEVKDWKDGMIMLDAWVKYVNDQKAAGKTISVQDDGRDVRLDLKQ</sequence>
<dbReference type="PROSITE" id="PS51272">
    <property type="entry name" value="SLH"/>
    <property type="match status" value="3"/>
</dbReference>
<dbReference type="InterPro" id="IPR008334">
    <property type="entry name" value="5'-Nucleotdase_C"/>
</dbReference>
<feature type="domain" description="SLH" evidence="3">
    <location>
        <begin position="90"/>
        <end position="153"/>
    </location>
</feature>
<keyword evidence="1 2" id="KW-0732">Signal</keyword>
<dbReference type="CDD" id="cd00845">
    <property type="entry name" value="MPP_UshA_N_like"/>
    <property type="match status" value="1"/>
</dbReference>
<dbReference type="InterPro" id="IPR004843">
    <property type="entry name" value="Calcineurin-like_PHP"/>
</dbReference>
<dbReference type="InterPro" id="IPR001119">
    <property type="entry name" value="SLH_dom"/>
</dbReference>
<dbReference type="InterPro" id="IPR029052">
    <property type="entry name" value="Metallo-depent_PP-like"/>
</dbReference>
<name>A0ABR5AMK7_9BACL</name>
<protein>
    <submittedName>
        <fullName evidence="4">5'-nucleotidase</fullName>
    </submittedName>
</protein>
<dbReference type="InterPro" id="IPR006146">
    <property type="entry name" value="5'-Nucleotdase_CS"/>
</dbReference>
<gene>
    <name evidence="4" type="ORF">SD70_01705</name>
</gene>
<reference evidence="4 5" key="1">
    <citation type="submission" date="2014-12" db="EMBL/GenBank/DDBJ databases">
        <title>Draft genome sequence of Paenibacillus kamchatkensis strain B-2647.</title>
        <authorList>
            <person name="Karlyshev A.V."/>
            <person name="Kudryashova E.B."/>
        </authorList>
    </citation>
    <scope>NUCLEOTIDE SEQUENCE [LARGE SCALE GENOMIC DNA]</scope>
    <source>
        <strain evidence="4 5">VKM B-2647</strain>
    </source>
</reference>
<organism evidence="4 5">
    <name type="scientific">Gordoniibacillus kamchatkensis</name>
    <dbReference type="NCBI Taxonomy" id="1590651"/>
    <lineage>
        <taxon>Bacteria</taxon>
        <taxon>Bacillati</taxon>
        <taxon>Bacillota</taxon>
        <taxon>Bacilli</taxon>
        <taxon>Bacillales</taxon>
        <taxon>Paenibacillaceae</taxon>
        <taxon>Gordoniibacillus</taxon>
    </lineage>
</organism>
<accession>A0ABR5AMK7</accession>
<feature type="signal peptide" evidence="2">
    <location>
        <begin position="1"/>
        <end position="30"/>
    </location>
</feature>
<dbReference type="PANTHER" id="PTHR11575">
    <property type="entry name" value="5'-NUCLEOTIDASE-RELATED"/>
    <property type="match status" value="1"/>
</dbReference>
<dbReference type="Pfam" id="PF00149">
    <property type="entry name" value="Metallophos"/>
    <property type="match status" value="1"/>
</dbReference>
<dbReference type="Pfam" id="PF00395">
    <property type="entry name" value="SLH"/>
    <property type="match status" value="2"/>
</dbReference>
<evidence type="ECO:0000256" key="2">
    <source>
        <dbReference type="RuleBase" id="RU362119"/>
    </source>
</evidence>
<feature type="domain" description="SLH" evidence="3">
    <location>
        <begin position="156"/>
        <end position="219"/>
    </location>
</feature>
<dbReference type="RefSeq" id="WP_041045027.1">
    <property type="nucleotide sequence ID" value="NZ_JXAK01000002.1"/>
</dbReference>
<dbReference type="EMBL" id="JXAK01000002">
    <property type="protein sequence ID" value="KIL42272.1"/>
    <property type="molecule type" value="Genomic_DNA"/>
</dbReference>
<dbReference type="Gene3D" id="3.90.780.10">
    <property type="entry name" value="5'-Nucleotidase, C-terminal domain"/>
    <property type="match status" value="1"/>
</dbReference>
<dbReference type="PROSITE" id="PS00786">
    <property type="entry name" value="5_NUCLEOTIDASE_2"/>
    <property type="match status" value="1"/>
</dbReference>
<keyword evidence="2" id="KW-0547">Nucleotide-binding</keyword>
<evidence type="ECO:0000313" key="5">
    <source>
        <dbReference type="Proteomes" id="UP000031967"/>
    </source>
</evidence>
<keyword evidence="2" id="KW-0378">Hydrolase</keyword>
<dbReference type="Pfam" id="PF02872">
    <property type="entry name" value="5_nucleotid_C"/>
    <property type="match status" value="1"/>
</dbReference>
<dbReference type="InterPro" id="IPR006179">
    <property type="entry name" value="5_nucleotidase/apyrase"/>
</dbReference>
<dbReference type="PRINTS" id="PR01607">
    <property type="entry name" value="APYRASEFAMLY"/>
</dbReference>
<comment type="similarity">
    <text evidence="2">Belongs to the 5'-nucleotidase family.</text>
</comment>
<comment type="caution">
    <text evidence="4">The sequence shown here is derived from an EMBL/GenBank/DDBJ whole genome shotgun (WGS) entry which is preliminary data.</text>
</comment>
<proteinExistence type="inferred from homology"/>
<evidence type="ECO:0000256" key="1">
    <source>
        <dbReference type="ARBA" id="ARBA00022729"/>
    </source>
</evidence>
<dbReference type="Proteomes" id="UP000031967">
    <property type="component" value="Unassembled WGS sequence"/>
</dbReference>
<keyword evidence="5" id="KW-1185">Reference proteome</keyword>
<dbReference type="PANTHER" id="PTHR11575:SF24">
    <property type="entry name" value="5'-NUCLEOTIDASE"/>
    <property type="match status" value="1"/>
</dbReference>
<evidence type="ECO:0000313" key="4">
    <source>
        <dbReference type="EMBL" id="KIL42272.1"/>
    </source>
</evidence>
<dbReference type="Gene3D" id="3.60.21.10">
    <property type="match status" value="1"/>
</dbReference>
<evidence type="ECO:0000259" key="3">
    <source>
        <dbReference type="PROSITE" id="PS51272"/>
    </source>
</evidence>
<dbReference type="SUPFAM" id="SSF55816">
    <property type="entry name" value="5'-nucleotidase (syn. UDP-sugar hydrolase), C-terminal domain"/>
    <property type="match status" value="1"/>
</dbReference>
<feature type="chain" id="PRO_5044993149" evidence="2">
    <location>
        <begin position="31"/>
        <end position="720"/>
    </location>
</feature>
<dbReference type="SUPFAM" id="SSF56300">
    <property type="entry name" value="Metallo-dependent phosphatases"/>
    <property type="match status" value="1"/>
</dbReference>
<dbReference type="InterPro" id="IPR036907">
    <property type="entry name" value="5'-Nucleotdase_C_sf"/>
</dbReference>